<sequence length="81" mass="8848">MKMLVLKIRTYYGFDVEDHEDGGDAAIEDLTPFTVTQRTIDGDVTFDPHHADLKRTDMGSIAIDLPPSVSLGRSSSPGLGR</sequence>
<protein>
    <submittedName>
        <fullName evidence="1">Uncharacterized protein</fullName>
    </submittedName>
</protein>
<reference evidence="1" key="1">
    <citation type="journal article" date="2022" name="Plant J.">
        <title>Strategies of tolerance reflected in two North American maple genomes.</title>
        <authorList>
            <person name="McEvoy S.L."/>
            <person name="Sezen U.U."/>
            <person name="Trouern-Trend A."/>
            <person name="McMahon S.M."/>
            <person name="Schaberg P.G."/>
            <person name="Yang J."/>
            <person name="Wegrzyn J.L."/>
            <person name="Swenson N.G."/>
        </authorList>
    </citation>
    <scope>NUCLEOTIDE SEQUENCE</scope>
    <source>
        <strain evidence="1">91603</strain>
    </source>
</reference>
<gene>
    <name evidence="1" type="ORF">LWI28_004853</name>
</gene>
<organism evidence="1 2">
    <name type="scientific">Acer negundo</name>
    <name type="common">Box elder</name>
    <dbReference type="NCBI Taxonomy" id="4023"/>
    <lineage>
        <taxon>Eukaryota</taxon>
        <taxon>Viridiplantae</taxon>
        <taxon>Streptophyta</taxon>
        <taxon>Embryophyta</taxon>
        <taxon>Tracheophyta</taxon>
        <taxon>Spermatophyta</taxon>
        <taxon>Magnoliopsida</taxon>
        <taxon>eudicotyledons</taxon>
        <taxon>Gunneridae</taxon>
        <taxon>Pentapetalae</taxon>
        <taxon>rosids</taxon>
        <taxon>malvids</taxon>
        <taxon>Sapindales</taxon>
        <taxon>Sapindaceae</taxon>
        <taxon>Hippocastanoideae</taxon>
        <taxon>Acereae</taxon>
        <taxon>Acer</taxon>
    </lineage>
</organism>
<evidence type="ECO:0000313" key="2">
    <source>
        <dbReference type="Proteomes" id="UP001064489"/>
    </source>
</evidence>
<reference evidence="1" key="2">
    <citation type="submission" date="2023-02" db="EMBL/GenBank/DDBJ databases">
        <authorList>
            <person name="Swenson N.G."/>
            <person name="Wegrzyn J.L."/>
            <person name="Mcevoy S.L."/>
        </authorList>
    </citation>
    <scope>NUCLEOTIDE SEQUENCE</scope>
    <source>
        <strain evidence="1">91603</strain>
        <tissue evidence="1">Leaf</tissue>
    </source>
</reference>
<accession>A0AAD5I543</accession>
<name>A0AAD5I543_ACENE</name>
<dbReference type="AlphaFoldDB" id="A0AAD5I543"/>
<dbReference type="Proteomes" id="UP001064489">
    <property type="component" value="Chromosome 11"/>
</dbReference>
<evidence type="ECO:0000313" key="1">
    <source>
        <dbReference type="EMBL" id="KAI9153041.1"/>
    </source>
</evidence>
<proteinExistence type="predicted"/>
<dbReference type="EMBL" id="JAJSOW010000108">
    <property type="protein sequence ID" value="KAI9153041.1"/>
    <property type="molecule type" value="Genomic_DNA"/>
</dbReference>
<keyword evidence="2" id="KW-1185">Reference proteome</keyword>
<comment type="caution">
    <text evidence="1">The sequence shown here is derived from an EMBL/GenBank/DDBJ whole genome shotgun (WGS) entry which is preliminary data.</text>
</comment>